<dbReference type="InterPro" id="IPR036390">
    <property type="entry name" value="WH_DNA-bd_sf"/>
</dbReference>
<dbReference type="AlphaFoldDB" id="A0A517NY21"/>
<dbReference type="Proteomes" id="UP000319817">
    <property type="component" value="Chromosome"/>
</dbReference>
<dbReference type="PANTHER" id="PTHR33221:SF13">
    <property type="entry name" value="TRANSCRIPTIONAL REGULATOR-RELATED"/>
    <property type="match status" value="1"/>
</dbReference>
<organism evidence="2 3">
    <name type="scientific">Stieleria marina</name>
    <dbReference type="NCBI Taxonomy" id="1930275"/>
    <lineage>
        <taxon>Bacteria</taxon>
        <taxon>Pseudomonadati</taxon>
        <taxon>Planctomycetota</taxon>
        <taxon>Planctomycetia</taxon>
        <taxon>Pirellulales</taxon>
        <taxon>Pirellulaceae</taxon>
        <taxon>Stieleria</taxon>
    </lineage>
</organism>
<evidence type="ECO:0000313" key="3">
    <source>
        <dbReference type="Proteomes" id="UP000319817"/>
    </source>
</evidence>
<proteinExistence type="predicted"/>
<gene>
    <name evidence="2" type="primary">cymR_2</name>
    <name evidence="2" type="ORF">K239x_40360</name>
</gene>
<accession>A0A517NY21</accession>
<dbReference type="NCBIfam" id="TIGR00738">
    <property type="entry name" value="rrf2_super"/>
    <property type="match status" value="1"/>
</dbReference>
<dbReference type="PANTHER" id="PTHR33221">
    <property type="entry name" value="WINGED HELIX-TURN-HELIX TRANSCRIPTIONAL REGULATOR, RRF2 FAMILY"/>
    <property type="match status" value="1"/>
</dbReference>
<sequence>MFSQTSEYALRAVVWLAEHRNEGPVGNKRIASDTQVPASYLSKILHDLASAGFLSSRRGVGGGFQLIISPDELTMLDVVNAVDPLKRITFCAHVSKSSEPMCPMHQRLNQAIGLVQQTLGDATIAEVMQSPESVDGESGSQPVRVDRAPTQTAHAENPQSGSVVHIPTPTMVDDSAVHRQETTPLPSVLAASGAR</sequence>
<dbReference type="EMBL" id="CP036526">
    <property type="protein sequence ID" value="QDT12028.1"/>
    <property type="molecule type" value="Genomic_DNA"/>
</dbReference>
<dbReference type="Pfam" id="PF02082">
    <property type="entry name" value="Rrf2"/>
    <property type="match status" value="1"/>
</dbReference>
<feature type="region of interest" description="Disordered" evidence="1">
    <location>
        <begin position="131"/>
        <end position="195"/>
    </location>
</feature>
<dbReference type="SUPFAM" id="SSF46785">
    <property type="entry name" value="Winged helix' DNA-binding domain"/>
    <property type="match status" value="1"/>
</dbReference>
<protein>
    <submittedName>
        <fullName evidence="2">HTH-type transcriptional regulator CymR</fullName>
    </submittedName>
</protein>
<dbReference type="PROSITE" id="PS51197">
    <property type="entry name" value="HTH_RRF2_2"/>
    <property type="match status" value="1"/>
</dbReference>
<name>A0A517NY21_9BACT</name>
<evidence type="ECO:0000256" key="1">
    <source>
        <dbReference type="SAM" id="MobiDB-lite"/>
    </source>
</evidence>
<dbReference type="InterPro" id="IPR000944">
    <property type="entry name" value="Tscrpt_reg_Rrf2"/>
</dbReference>
<keyword evidence="3" id="KW-1185">Reference proteome</keyword>
<dbReference type="Gene3D" id="1.10.10.10">
    <property type="entry name" value="Winged helix-like DNA-binding domain superfamily/Winged helix DNA-binding domain"/>
    <property type="match status" value="1"/>
</dbReference>
<dbReference type="OrthoDB" id="9800519at2"/>
<dbReference type="GO" id="GO:0003700">
    <property type="term" value="F:DNA-binding transcription factor activity"/>
    <property type="evidence" value="ECO:0007669"/>
    <property type="project" value="TreeGrafter"/>
</dbReference>
<evidence type="ECO:0000313" key="2">
    <source>
        <dbReference type="EMBL" id="QDT12028.1"/>
    </source>
</evidence>
<reference evidence="2 3" key="1">
    <citation type="submission" date="2019-02" db="EMBL/GenBank/DDBJ databases">
        <title>Deep-cultivation of Planctomycetes and their phenomic and genomic characterization uncovers novel biology.</title>
        <authorList>
            <person name="Wiegand S."/>
            <person name="Jogler M."/>
            <person name="Boedeker C."/>
            <person name="Pinto D."/>
            <person name="Vollmers J."/>
            <person name="Rivas-Marin E."/>
            <person name="Kohn T."/>
            <person name="Peeters S.H."/>
            <person name="Heuer A."/>
            <person name="Rast P."/>
            <person name="Oberbeckmann S."/>
            <person name="Bunk B."/>
            <person name="Jeske O."/>
            <person name="Meyerdierks A."/>
            <person name="Storesund J.E."/>
            <person name="Kallscheuer N."/>
            <person name="Luecker S."/>
            <person name="Lage O.M."/>
            <person name="Pohl T."/>
            <person name="Merkel B.J."/>
            <person name="Hornburger P."/>
            <person name="Mueller R.-W."/>
            <person name="Bruemmer F."/>
            <person name="Labrenz M."/>
            <person name="Spormann A.M."/>
            <person name="Op den Camp H."/>
            <person name="Overmann J."/>
            <person name="Amann R."/>
            <person name="Jetten M.S.M."/>
            <person name="Mascher T."/>
            <person name="Medema M.H."/>
            <person name="Devos D.P."/>
            <person name="Kaster A.-K."/>
            <person name="Ovreas L."/>
            <person name="Rohde M."/>
            <person name="Galperin M.Y."/>
            <person name="Jogler C."/>
        </authorList>
    </citation>
    <scope>NUCLEOTIDE SEQUENCE [LARGE SCALE GENOMIC DNA]</scope>
    <source>
        <strain evidence="2 3">K23_9</strain>
    </source>
</reference>
<dbReference type="InterPro" id="IPR036388">
    <property type="entry name" value="WH-like_DNA-bd_sf"/>
</dbReference>
<feature type="compositionally biased region" description="Polar residues" evidence="1">
    <location>
        <begin position="149"/>
        <end position="162"/>
    </location>
</feature>
<dbReference type="GO" id="GO:0005829">
    <property type="term" value="C:cytosol"/>
    <property type="evidence" value="ECO:0007669"/>
    <property type="project" value="TreeGrafter"/>
</dbReference>
<dbReference type="RefSeq" id="WP_145419763.1">
    <property type="nucleotide sequence ID" value="NZ_CP036526.1"/>
</dbReference>